<dbReference type="PANTHER" id="PTHR11439:SF499">
    <property type="entry name" value="PPC DOMAIN-CONTAINING PROTEIN"/>
    <property type="match status" value="1"/>
</dbReference>
<dbReference type="InterPro" id="IPR054722">
    <property type="entry name" value="PolX-like_BBD"/>
</dbReference>
<keyword evidence="1" id="KW-0378">Hydrolase</keyword>
<reference evidence="4" key="1">
    <citation type="submission" date="2020-06" db="EMBL/GenBank/DDBJ databases">
        <authorList>
            <person name="Li T."/>
            <person name="Hu X."/>
            <person name="Zhang T."/>
            <person name="Song X."/>
            <person name="Zhang H."/>
            <person name="Dai N."/>
            <person name="Sheng W."/>
            <person name="Hou X."/>
            <person name="Wei L."/>
        </authorList>
    </citation>
    <scope>NUCLEOTIDE SEQUENCE</scope>
    <source>
        <strain evidence="4">KEN1</strain>
        <tissue evidence="4">Leaf</tissue>
    </source>
</reference>
<dbReference type="Pfam" id="PF22936">
    <property type="entry name" value="Pol_BBD"/>
    <property type="match status" value="1"/>
</dbReference>
<dbReference type="EMBL" id="JACGWN010000016">
    <property type="protein sequence ID" value="KAL0395455.1"/>
    <property type="molecule type" value="Genomic_DNA"/>
</dbReference>
<sequence length="597" mass="67107">MRLCTDLWIIDSGASAHMCRNVESFKELKPLKSNNSIKLPDGTIHEDLQTKRMVAVGRQEGRLYILDKGLPFGNNTKNTDGLSNHISVALGTSQDSNLKSVVDTFPFHDVGSSENSCPLPMVSKHEETEKLQHIEQLEEPITQQEQATLPGRSTRQVTRPSWLNDFVYNAENMSPPTDITLTHIHICFVERLSVLQEPKVFAEAQVKQECKEAMQKEIDALERNNTYEISTLPPGKNTVGCRWIYKTKLKSDGSIQRYKARLVAKGFSKVEGIDYNDCFAPVAKVVTVRLFLAVAAARNWPIHHLDVNNAFLHGTLDEVIYMDPPEGYQIHLECHDYCRLTKEVGAQFIALLVYVDDILVTASTDELIPEVKRYLDDLFFIKDLGTAKYFLGLELAMSSQELVVTQNKYVHDILKDIETQKGKTVTTPLPPSLKFSTDSGGTLPDRTKLGSLPDYKEVTGRILHIPGIKPNLMENEETDDSVKDLGVEVPVLVQFFCDNKAALHITANPEFHERTKHLEIDCHIVRNKYKEGLILPTYLVSKQQIANLFTKPLSGVPFLHLRSKLGLIVLYQSPTCEGAAEVIEELESKPDEVALQS</sequence>
<comment type="caution">
    <text evidence="4">The sequence shown here is derived from an EMBL/GenBank/DDBJ whole genome shotgun (WGS) entry which is preliminary data.</text>
</comment>
<proteinExistence type="predicted"/>
<protein>
    <submittedName>
        <fullName evidence="4">Retrovirus-related Pol polyprotein from transposon RE2</fullName>
    </submittedName>
</protein>
<reference evidence="4" key="2">
    <citation type="journal article" date="2024" name="Plant">
        <title>Genomic evolution and insights into agronomic trait innovations of Sesamum species.</title>
        <authorList>
            <person name="Miao H."/>
            <person name="Wang L."/>
            <person name="Qu L."/>
            <person name="Liu H."/>
            <person name="Sun Y."/>
            <person name="Le M."/>
            <person name="Wang Q."/>
            <person name="Wei S."/>
            <person name="Zheng Y."/>
            <person name="Lin W."/>
            <person name="Duan Y."/>
            <person name="Cao H."/>
            <person name="Xiong S."/>
            <person name="Wang X."/>
            <person name="Wei L."/>
            <person name="Li C."/>
            <person name="Ma Q."/>
            <person name="Ju M."/>
            <person name="Zhao R."/>
            <person name="Li G."/>
            <person name="Mu C."/>
            <person name="Tian Q."/>
            <person name="Mei H."/>
            <person name="Zhang T."/>
            <person name="Gao T."/>
            <person name="Zhang H."/>
        </authorList>
    </citation>
    <scope>NUCLEOTIDE SEQUENCE</scope>
    <source>
        <strain evidence="4">KEN1</strain>
    </source>
</reference>
<evidence type="ECO:0000256" key="1">
    <source>
        <dbReference type="ARBA" id="ARBA00022750"/>
    </source>
</evidence>
<dbReference type="InterPro" id="IPR043502">
    <property type="entry name" value="DNA/RNA_pol_sf"/>
</dbReference>
<dbReference type="GO" id="GO:0004190">
    <property type="term" value="F:aspartic-type endopeptidase activity"/>
    <property type="evidence" value="ECO:0007669"/>
    <property type="project" value="UniProtKB-KW"/>
</dbReference>
<dbReference type="AlphaFoldDB" id="A0AAW2SSL1"/>
<accession>A0AAW2SSL1</accession>
<dbReference type="InterPro" id="IPR013103">
    <property type="entry name" value="RVT_2"/>
</dbReference>
<organism evidence="4">
    <name type="scientific">Sesamum latifolium</name>
    <dbReference type="NCBI Taxonomy" id="2727402"/>
    <lineage>
        <taxon>Eukaryota</taxon>
        <taxon>Viridiplantae</taxon>
        <taxon>Streptophyta</taxon>
        <taxon>Embryophyta</taxon>
        <taxon>Tracheophyta</taxon>
        <taxon>Spermatophyta</taxon>
        <taxon>Magnoliopsida</taxon>
        <taxon>eudicotyledons</taxon>
        <taxon>Gunneridae</taxon>
        <taxon>Pentapetalae</taxon>
        <taxon>asterids</taxon>
        <taxon>lamiids</taxon>
        <taxon>Lamiales</taxon>
        <taxon>Pedaliaceae</taxon>
        <taxon>Sesamum</taxon>
    </lineage>
</organism>
<feature type="domain" description="Retrovirus-related Pol polyprotein from transposon TNT 1-94-like beta-barrel" evidence="3">
    <location>
        <begin position="8"/>
        <end position="44"/>
    </location>
</feature>
<name>A0AAW2SSL1_9LAMI</name>
<keyword evidence="1" id="KW-0064">Aspartyl protease</keyword>
<dbReference type="PANTHER" id="PTHR11439">
    <property type="entry name" value="GAG-POL-RELATED RETROTRANSPOSON"/>
    <property type="match status" value="1"/>
</dbReference>
<feature type="domain" description="Reverse transcriptase Ty1/copia-type" evidence="2">
    <location>
        <begin position="224"/>
        <end position="344"/>
    </location>
</feature>
<dbReference type="CDD" id="cd09272">
    <property type="entry name" value="RNase_HI_RT_Ty1"/>
    <property type="match status" value="1"/>
</dbReference>
<dbReference type="Pfam" id="PF07727">
    <property type="entry name" value="RVT_2"/>
    <property type="match status" value="2"/>
</dbReference>
<evidence type="ECO:0000313" key="4">
    <source>
        <dbReference type="EMBL" id="KAL0395455.1"/>
    </source>
</evidence>
<feature type="domain" description="Reverse transcriptase Ty1/copia-type" evidence="2">
    <location>
        <begin position="345"/>
        <end position="429"/>
    </location>
</feature>
<evidence type="ECO:0000259" key="3">
    <source>
        <dbReference type="Pfam" id="PF22936"/>
    </source>
</evidence>
<gene>
    <name evidence="4" type="ORF">Slati_4511700</name>
</gene>
<dbReference type="SUPFAM" id="SSF56672">
    <property type="entry name" value="DNA/RNA polymerases"/>
    <property type="match status" value="1"/>
</dbReference>
<evidence type="ECO:0000259" key="2">
    <source>
        <dbReference type="Pfam" id="PF07727"/>
    </source>
</evidence>
<keyword evidence="1" id="KW-0645">Protease</keyword>